<keyword evidence="1" id="KW-0229">DNA integration</keyword>
<dbReference type="PANTHER" id="PTHR30349">
    <property type="entry name" value="PHAGE INTEGRASE-RELATED"/>
    <property type="match status" value="1"/>
</dbReference>
<feature type="domain" description="Tyr recombinase" evidence="4">
    <location>
        <begin position="160"/>
        <end position="333"/>
    </location>
</feature>
<dbReference type="EMBL" id="CP091511">
    <property type="protein sequence ID" value="UOO89076.1"/>
    <property type="molecule type" value="Genomic_DNA"/>
</dbReference>
<reference evidence="5 6" key="1">
    <citation type="journal article" date="2022" name="Res Sq">
        <title>Evolution of multicellular longitudinally dividing oral cavity symbionts (Neisseriaceae).</title>
        <authorList>
            <person name="Nyongesa S."/>
            <person name="Weber P."/>
            <person name="Bernet E."/>
            <person name="Pullido F."/>
            <person name="Nieckarz M."/>
            <person name="Delaby M."/>
            <person name="Nieves C."/>
            <person name="Viehboeck T."/>
            <person name="Krause N."/>
            <person name="Rivera-Millot A."/>
            <person name="Nakamura A."/>
            <person name="Vischer N."/>
            <person name="VanNieuwenhze M."/>
            <person name="Brun Y."/>
            <person name="Cava F."/>
            <person name="Bulgheresi S."/>
            <person name="Veyrier F."/>
        </authorList>
    </citation>
    <scope>NUCLEOTIDE SEQUENCE [LARGE SCALE GENOMIC DNA]</scope>
    <source>
        <strain evidence="5 6">SN4</strain>
    </source>
</reference>
<dbReference type="PANTHER" id="PTHR30349:SF94">
    <property type="entry name" value="INTEGRASE_RECOMBINASE HI_1414-RELATED"/>
    <property type="match status" value="1"/>
</dbReference>
<dbReference type="Pfam" id="PF00589">
    <property type="entry name" value="Phage_integrase"/>
    <property type="match status" value="1"/>
</dbReference>
<dbReference type="RefSeq" id="WP_058357254.1">
    <property type="nucleotide sequence ID" value="NZ_CABKVG010000010.1"/>
</dbReference>
<dbReference type="Gene3D" id="1.10.150.130">
    <property type="match status" value="1"/>
</dbReference>
<proteinExistence type="predicted"/>
<dbReference type="InterPro" id="IPR050090">
    <property type="entry name" value="Tyrosine_recombinase_XerCD"/>
</dbReference>
<protein>
    <submittedName>
        <fullName evidence="5">Site-specific integrase</fullName>
    </submittedName>
</protein>
<dbReference type="InterPro" id="IPR002104">
    <property type="entry name" value="Integrase_catalytic"/>
</dbReference>
<dbReference type="CDD" id="cd00796">
    <property type="entry name" value="INT_Rci_Hp1_C"/>
    <property type="match status" value="1"/>
</dbReference>
<evidence type="ECO:0000256" key="3">
    <source>
        <dbReference type="ARBA" id="ARBA00023172"/>
    </source>
</evidence>
<dbReference type="Gene3D" id="1.10.443.10">
    <property type="entry name" value="Intergrase catalytic core"/>
    <property type="match status" value="1"/>
</dbReference>
<evidence type="ECO:0000313" key="6">
    <source>
        <dbReference type="Proteomes" id="UP000832011"/>
    </source>
</evidence>
<evidence type="ECO:0000256" key="2">
    <source>
        <dbReference type="ARBA" id="ARBA00023125"/>
    </source>
</evidence>
<dbReference type="InterPro" id="IPR010998">
    <property type="entry name" value="Integrase_recombinase_N"/>
</dbReference>
<evidence type="ECO:0000259" key="4">
    <source>
        <dbReference type="PROSITE" id="PS51898"/>
    </source>
</evidence>
<dbReference type="SUPFAM" id="SSF56349">
    <property type="entry name" value="DNA breaking-rejoining enzymes"/>
    <property type="match status" value="1"/>
</dbReference>
<name>A0ABY4E149_9NEIS</name>
<organism evidence="5 6">
    <name type="scientific">Vitreoscilla massiliensis</name>
    <dbReference type="NCBI Taxonomy" id="1689272"/>
    <lineage>
        <taxon>Bacteria</taxon>
        <taxon>Pseudomonadati</taxon>
        <taxon>Pseudomonadota</taxon>
        <taxon>Betaproteobacteria</taxon>
        <taxon>Neisseriales</taxon>
        <taxon>Neisseriaceae</taxon>
        <taxon>Vitreoscilla</taxon>
    </lineage>
</organism>
<gene>
    <name evidence="5" type="ORF">LVJ82_16790</name>
</gene>
<accession>A0ABY4E149</accession>
<evidence type="ECO:0000256" key="1">
    <source>
        <dbReference type="ARBA" id="ARBA00022908"/>
    </source>
</evidence>
<dbReference type="InterPro" id="IPR013762">
    <property type="entry name" value="Integrase-like_cat_sf"/>
</dbReference>
<dbReference type="Proteomes" id="UP000832011">
    <property type="component" value="Chromosome"/>
</dbReference>
<keyword evidence="3" id="KW-0233">DNA recombination</keyword>
<keyword evidence="6" id="KW-1185">Reference proteome</keyword>
<dbReference type="InterPro" id="IPR011010">
    <property type="entry name" value="DNA_brk_join_enz"/>
</dbReference>
<evidence type="ECO:0000313" key="5">
    <source>
        <dbReference type="EMBL" id="UOO89076.1"/>
    </source>
</evidence>
<dbReference type="PROSITE" id="PS51898">
    <property type="entry name" value="TYR_RECOMBINASE"/>
    <property type="match status" value="1"/>
</dbReference>
<keyword evidence="2" id="KW-0238">DNA-binding</keyword>
<sequence length="333" mass="38304">MATIDSVETKKGTKYRARVRLKDVVRTKTFERHADAKAWATKMESLINDGVQGNAGRNVIFADLIEKYIQEVAPTKRGAKKEIYRLNRLKQSSLAKLVIDELRPVDFANWRDERLKEVSGASVRRELETISSICNVATKDWSLMRENPVLKITRPKQERPRSRRPTQDEIEKILYALHYNEDDTVEMTSQRIGVAVLFAIETAMRSGEILGLEWKDVDLVRRTAHLDITKNGSSRTVPLSKRAVELLEKLRNIHPERVFDVDDGTRDALFRRALTSQEIKDLHFHDLRREALTRMAKKVDVMTLAKISGHKDVRILLNTYYNPDISSVADLLD</sequence>